<dbReference type="PANTHER" id="PTHR30255:SF2">
    <property type="entry name" value="SINGLE-STRANDED-DNA-SPECIFIC EXONUCLEASE RECJ"/>
    <property type="match status" value="1"/>
</dbReference>
<feature type="domain" description="DDH" evidence="1">
    <location>
        <begin position="69"/>
        <end position="227"/>
    </location>
</feature>
<dbReference type="InterPro" id="IPR003156">
    <property type="entry name" value="DHHA1_dom"/>
</dbReference>
<dbReference type="Pfam" id="PF01368">
    <property type="entry name" value="DHH"/>
    <property type="match status" value="1"/>
</dbReference>
<dbReference type="GO" id="GO:0003676">
    <property type="term" value="F:nucleic acid binding"/>
    <property type="evidence" value="ECO:0007669"/>
    <property type="project" value="InterPro"/>
</dbReference>
<accession>A0A7V3VU86</accession>
<dbReference type="Gene3D" id="3.10.310.30">
    <property type="match status" value="1"/>
</dbReference>
<protein>
    <recommendedName>
        <fullName evidence="4">Single-stranded-DNA-specific exonuclease RecJ</fullName>
    </recommendedName>
</protein>
<comment type="caution">
    <text evidence="3">The sequence shown here is derived from an EMBL/GenBank/DDBJ whole genome shotgun (WGS) entry which is preliminary data.</text>
</comment>
<dbReference type="InterPro" id="IPR001667">
    <property type="entry name" value="DDH_dom"/>
</dbReference>
<evidence type="ECO:0000259" key="1">
    <source>
        <dbReference type="Pfam" id="PF01368"/>
    </source>
</evidence>
<evidence type="ECO:0000259" key="2">
    <source>
        <dbReference type="Pfam" id="PF02272"/>
    </source>
</evidence>
<dbReference type="InterPro" id="IPR051673">
    <property type="entry name" value="SSDNA_exonuclease_RecJ"/>
</dbReference>
<dbReference type="EMBL" id="DTOZ01000132">
    <property type="protein sequence ID" value="HGE78327.1"/>
    <property type="molecule type" value="Genomic_DNA"/>
</dbReference>
<evidence type="ECO:0008006" key="4">
    <source>
        <dbReference type="Google" id="ProtNLM"/>
    </source>
</evidence>
<proteinExistence type="predicted"/>
<dbReference type="AlphaFoldDB" id="A0A7V3VU86"/>
<evidence type="ECO:0000313" key="3">
    <source>
        <dbReference type="EMBL" id="HGE78327.1"/>
    </source>
</evidence>
<sequence>MSEITAQRYAEEFNIPYELALIISRRFPDYQDAKDFLFPSLNQLHNPENLPDIKETITRIFEGLKNKENILIYAHDDPDGYTSATILYQTLIEIRRGSKPEIYVYTINREKDGYVLNPEVLKDYMEKGVKILITVDFGISNKTNFEVAKNMGLKLLICDHHETEQTDFPYPAVDPKRKDSKYQFRELAGVGVILKLSQLLYRTGLGINEKEFFKLKKDFLAIAMLGTLADRVMPLKENRAICYEGLKALNGTKKPWAEYFSEDRRVNIPFVFNEIIPLLQSAALEDSRLGIDFFLVEKKEDFVKIIEKLRSIENQRRADIENFFQIALNVAKVYPNLVISVIPTETSPAQSKFKVNNLGAVVSKLRDHFHKTAIGMILRENKCYAELRSYDINLFEFLKKAEHLFIDFGGHKRAAGFSMSEHNLDKFIDYATKEIPSLEGKKSNLIPEAVIDKSRIKILEPLLPFGEGNPSPLLTDNIDLYTIDNRLNIIELGLWQT</sequence>
<name>A0A7V3VU86_UNCW3</name>
<dbReference type="GO" id="GO:0004527">
    <property type="term" value="F:exonuclease activity"/>
    <property type="evidence" value="ECO:0007669"/>
    <property type="project" value="UniProtKB-KW"/>
</dbReference>
<dbReference type="PANTHER" id="PTHR30255">
    <property type="entry name" value="SINGLE-STRANDED-DNA-SPECIFIC EXONUCLEASE RECJ"/>
    <property type="match status" value="1"/>
</dbReference>
<feature type="domain" description="DHHA1" evidence="2">
    <location>
        <begin position="350"/>
        <end position="433"/>
    </location>
</feature>
<dbReference type="Pfam" id="PF02272">
    <property type="entry name" value="DHHA1"/>
    <property type="match status" value="1"/>
</dbReference>
<dbReference type="Gene3D" id="3.90.1640.30">
    <property type="match status" value="1"/>
</dbReference>
<dbReference type="InterPro" id="IPR038763">
    <property type="entry name" value="DHH_sf"/>
</dbReference>
<reference evidence="3" key="1">
    <citation type="journal article" date="2020" name="mSystems">
        <title>Genome- and Community-Level Interaction Insights into Carbon Utilization and Element Cycling Functions of Hydrothermarchaeota in Hydrothermal Sediment.</title>
        <authorList>
            <person name="Zhou Z."/>
            <person name="Liu Y."/>
            <person name="Xu W."/>
            <person name="Pan J."/>
            <person name="Luo Z.H."/>
            <person name="Li M."/>
        </authorList>
    </citation>
    <scope>NUCLEOTIDE SEQUENCE [LARGE SCALE GENOMIC DNA]</scope>
    <source>
        <strain evidence="3">SpSt-961</strain>
    </source>
</reference>
<organism evidence="3">
    <name type="scientific">candidate division WOR-3 bacterium</name>
    <dbReference type="NCBI Taxonomy" id="2052148"/>
    <lineage>
        <taxon>Bacteria</taxon>
        <taxon>Bacteria division WOR-3</taxon>
    </lineage>
</organism>
<dbReference type="SUPFAM" id="SSF64182">
    <property type="entry name" value="DHH phosphoesterases"/>
    <property type="match status" value="1"/>
</dbReference>
<gene>
    <name evidence="3" type="ORF">ENX68_04925</name>
</gene>